<organism evidence="2">
    <name type="scientific">bioreactor metagenome</name>
    <dbReference type="NCBI Taxonomy" id="1076179"/>
    <lineage>
        <taxon>unclassified sequences</taxon>
        <taxon>metagenomes</taxon>
        <taxon>ecological metagenomes</taxon>
    </lineage>
</organism>
<dbReference type="PANTHER" id="PTHR36847:SF1">
    <property type="entry name" value="AMIDOLIGASE ENZYME"/>
    <property type="match status" value="1"/>
</dbReference>
<reference evidence="2" key="1">
    <citation type="submission" date="2019-08" db="EMBL/GenBank/DDBJ databases">
        <authorList>
            <person name="Kucharzyk K."/>
            <person name="Murdoch R.W."/>
            <person name="Higgins S."/>
            <person name="Loffler F."/>
        </authorList>
    </citation>
    <scope>NUCLEOTIDE SEQUENCE</scope>
</reference>
<gene>
    <name evidence="2" type="ORF">SDC9_51681</name>
</gene>
<dbReference type="InterPro" id="IPR022025">
    <property type="entry name" value="Amidoligase_2"/>
</dbReference>
<dbReference type="PANTHER" id="PTHR36847">
    <property type="entry name" value="AMIDOLIGASE ENZYME"/>
    <property type="match status" value="1"/>
</dbReference>
<proteinExistence type="predicted"/>
<name>A0A644WPF6_9ZZZZ</name>
<protein>
    <recommendedName>
        <fullName evidence="3">Amidoligase enzyme</fullName>
    </recommendedName>
</protein>
<accession>A0A644WPF6</accession>
<comment type="caution">
    <text evidence="2">The sequence shown here is derived from an EMBL/GenBank/DDBJ whole genome shotgun (WGS) entry which is preliminary data.</text>
</comment>
<dbReference type="EMBL" id="VSSQ01001127">
    <property type="protein sequence ID" value="MPM05391.1"/>
    <property type="molecule type" value="Genomic_DNA"/>
</dbReference>
<evidence type="ECO:0008006" key="3">
    <source>
        <dbReference type="Google" id="ProtNLM"/>
    </source>
</evidence>
<evidence type="ECO:0000313" key="2">
    <source>
        <dbReference type="EMBL" id="MPM05391.1"/>
    </source>
</evidence>
<dbReference type="AlphaFoldDB" id="A0A644WPF6"/>
<feature type="region of interest" description="Disordered" evidence="1">
    <location>
        <begin position="312"/>
        <end position="350"/>
    </location>
</feature>
<sequence length="350" mass="40452">MDIKEQRFGIEIEMTGLSRQRAAQVLSEYFGRPANFDGGYYGEYSVLDSQSRRWKVMSDGSIKTEKKEGRQIVSADNTYSVELVSPICRYEDIETIQGIVRKLRQAGMIANKSCGIHIHLDASPHNANTLRNITNIMASKEDLIYKAMQVEVARERQYCKKVEQSFLDEINRKKPKNLNEVSRIWYNGGDGHREHYHNSRYHCLNLHSVFQKGTIEFRLFNSTTHAGKIKAYIQLCLAISAQALNQRCASRQKTRSTNEKYTFRTWLLRLGLIGDEFKTARLHLLEHLDGCIAWKDPAQVLQQKERLRQKKEKELAETAQERVLPQEQTNENEQEQVGVMYESPGLSMSM</sequence>
<evidence type="ECO:0000256" key="1">
    <source>
        <dbReference type="SAM" id="MobiDB-lite"/>
    </source>
</evidence>
<dbReference type="Pfam" id="PF12224">
    <property type="entry name" value="Amidoligase_2"/>
    <property type="match status" value="1"/>
</dbReference>